<comment type="subcellular location">
    <subcellularLocation>
        <location evidence="1">Cell membrane</location>
        <topology evidence="1">Peripheral membrane protein</topology>
        <orientation evidence="1">Cytoplasmic side</orientation>
    </subcellularLocation>
</comment>
<evidence type="ECO:0000256" key="2">
    <source>
        <dbReference type="ARBA" id="ARBA00010004"/>
    </source>
</evidence>
<feature type="coiled-coil region" evidence="11">
    <location>
        <begin position="26"/>
        <end position="133"/>
    </location>
</feature>
<dbReference type="InterPro" id="IPR053716">
    <property type="entry name" value="Flag_assembly_chemotaxis_eff"/>
</dbReference>
<evidence type="ECO:0000256" key="10">
    <source>
        <dbReference type="ARBA" id="ARBA00023225"/>
    </source>
</evidence>
<evidence type="ECO:0000256" key="8">
    <source>
        <dbReference type="ARBA" id="ARBA00022927"/>
    </source>
</evidence>
<keyword evidence="5" id="KW-1003">Cell membrane</keyword>
<evidence type="ECO:0000313" key="13">
    <source>
        <dbReference type="Proteomes" id="UP000078486"/>
    </source>
</evidence>
<reference evidence="12 13" key="1">
    <citation type="submission" date="2016-01" db="EMBL/GenBank/DDBJ databases">
        <title>High potential of lignocellulose degradation of a new Verrucomicrobia species.</title>
        <authorList>
            <person name="Wang Y."/>
            <person name="Shi Y."/>
            <person name="Qiu Z."/>
            <person name="Liu S."/>
            <person name="Yang H."/>
        </authorList>
    </citation>
    <scope>NUCLEOTIDE SEQUENCE [LARGE SCALE GENOMIC DNA]</scope>
    <source>
        <strain evidence="12 13">TSB47</strain>
    </source>
</reference>
<gene>
    <name evidence="12" type="ORF">AW736_16285</name>
</gene>
<dbReference type="EMBL" id="LRRQ01000126">
    <property type="protein sequence ID" value="OAM88622.1"/>
    <property type="molecule type" value="Genomic_DNA"/>
</dbReference>
<comment type="caution">
    <text evidence="12">The sequence shown here is derived from an EMBL/GenBank/DDBJ whole genome shotgun (WGS) entry which is preliminary data.</text>
</comment>
<keyword evidence="10" id="KW-1006">Bacterial flagellum protein export</keyword>
<proteinExistence type="inferred from homology"/>
<accession>A0A178IF39</accession>
<dbReference type="Pfam" id="PF02050">
    <property type="entry name" value="FliJ"/>
    <property type="match status" value="1"/>
</dbReference>
<dbReference type="Gene3D" id="1.10.287.1700">
    <property type="match status" value="1"/>
</dbReference>
<evidence type="ECO:0000256" key="11">
    <source>
        <dbReference type="SAM" id="Coils"/>
    </source>
</evidence>
<evidence type="ECO:0000256" key="7">
    <source>
        <dbReference type="ARBA" id="ARBA00022795"/>
    </source>
</evidence>
<keyword evidence="9" id="KW-0472">Membrane</keyword>
<evidence type="ECO:0000256" key="5">
    <source>
        <dbReference type="ARBA" id="ARBA00022475"/>
    </source>
</evidence>
<evidence type="ECO:0000256" key="9">
    <source>
        <dbReference type="ARBA" id="ARBA00023136"/>
    </source>
</evidence>
<dbReference type="GO" id="GO:0044781">
    <property type="term" value="P:bacterial-type flagellum organization"/>
    <property type="evidence" value="ECO:0007669"/>
    <property type="project" value="UniProtKB-KW"/>
</dbReference>
<evidence type="ECO:0000313" key="12">
    <source>
        <dbReference type="EMBL" id="OAM88622.1"/>
    </source>
</evidence>
<dbReference type="AlphaFoldDB" id="A0A178IF39"/>
<keyword evidence="8" id="KW-0653">Protein transport</keyword>
<protein>
    <recommendedName>
        <fullName evidence="3">Flagellar FliJ protein</fullName>
    </recommendedName>
</protein>
<dbReference type="GO" id="GO:0071973">
    <property type="term" value="P:bacterial-type flagellum-dependent cell motility"/>
    <property type="evidence" value="ECO:0007669"/>
    <property type="project" value="InterPro"/>
</dbReference>
<comment type="similarity">
    <text evidence="2">Belongs to the FliJ family.</text>
</comment>
<dbReference type="OrthoDB" id="196584at2"/>
<keyword evidence="6" id="KW-0145">Chemotaxis</keyword>
<organism evidence="12 13">
    <name type="scientific">Termitidicoccus mucosus</name>
    <dbReference type="NCBI Taxonomy" id="1184151"/>
    <lineage>
        <taxon>Bacteria</taxon>
        <taxon>Pseudomonadati</taxon>
        <taxon>Verrucomicrobiota</taxon>
        <taxon>Opitutia</taxon>
        <taxon>Opitutales</taxon>
        <taxon>Opitutaceae</taxon>
        <taxon>Termitidicoccus</taxon>
    </lineage>
</organism>
<dbReference type="GO" id="GO:0009288">
    <property type="term" value="C:bacterial-type flagellum"/>
    <property type="evidence" value="ECO:0007669"/>
    <property type="project" value="InterPro"/>
</dbReference>
<keyword evidence="4" id="KW-0813">Transport</keyword>
<dbReference type="GO" id="GO:0015031">
    <property type="term" value="P:protein transport"/>
    <property type="evidence" value="ECO:0007669"/>
    <property type="project" value="UniProtKB-KW"/>
</dbReference>
<evidence type="ECO:0000256" key="3">
    <source>
        <dbReference type="ARBA" id="ARBA00020392"/>
    </source>
</evidence>
<keyword evidence="13" id="KW-1185">Reference proteome</keyword>
<name>A0A178IF39_9BACT</name>
<dbReference type="RefSeq" id="WP_068771356.1">
    <property type="nucleotide sequence ID" value="NZ_KV441841.1"/>
</dbReference>
<sequence length="150" mass="17263">MRRFRFSLQSVLTIRALEEQRARVAFAAAVRAAEAAEQALARAEARLAESGRTLEASRARRFRGGEQSAFLLAFQACHEAVKRARAALDQANEARRRAQMAWMETRTRLRLIERMQQRARDAYRRECDRLEQAALDEFATARAHREAFVL</sequence>
<dbReference type="STRING" id="1184151.AW736_16285"/>
<evidence type="ECO:0000256" key="1">
    <source>
        <dbReference type="ARBA" id="ARBA00004413"/>
    </source>
</evidence>
<dbReference type="GO" id="GO:0005886">
    <property type="term" value="C:plasma membrane"/>
    <property type="evidence" value="ECO:0007669"/>
    <property type="project" value="UniProtKB-SubCell"/>
</dbReference>
<keyword evidence="7" id="KW-1005">Bacterial flagellum biogenesis</keyword>
<evidence type="ECO:0000256" key="4">
    <source>
        <dbReference type="ARBA" id="ARBA00022448"/>
    </source>
</evidence>
<keyword evidence="11" id="KW-0175">Coiled coil</keyword>
<dbReference type="InterPro" id="IPR012823">
    <property type="entry name" value="Flagell_FliJ"/>
</dbReference>
<dbReference type="GO" id="GO:0006935">
    <property type="term" value="P:chemotaxis"/>
    <property type="evidence" value="ECO:0007669"/>
    <property type="project" value="UniProtKB-KW"/>
</dbReference>
<evidence type="ECO:0000256" key="6">
    <source>
        <dbReference type="ARBA" id="ARBA00022500"/>
    </source>
</evidence>
<dbReference type="Proteomes" id="UP000078486">
    <property type="component" value="Unassembled WGS sequence"/>
</dbReference>